<evidence type="ECO:0000256" key="1">
    <source>
        <dbReference type="SAM" id="MobiDB-lite"/>
    </source>
</evidence>
<reference evidence="2 3" key="1">
    <citation type="submission" date="2021-01" db="EMBL/GenBank/DDBJ databases">
        <title>Whole genome shotgun sequence of Microbispora amethystogenes NBRC 101907.</title>
        <authorList>
            <person name="Komaki H."/>
            <person name="Tamura T."/>
        </authorList>
    </citation>
    <scope>NUCLEOTIDE SEQUENCE [LARGE SCALE GENOMIC DNA]</scope>
    <source>
        <strain evidence="2 3">NBRC 101907</strain>
    </source>
</reference>
<comment type="caution">
    <text evidence="2">The sequence shown here is derived from an EMBL/GenBank/DDBJ whole genome shotgun (WGS) entry which is preliminary data.</text>
</comment>
<dbReference type="EMBL" id="BOOB01000004">
    <property type="protein sequence ID" value="GIH30575.1"/>
    <property type="molecule type" value="Genomic_DNA"/>
</dbReference>
<evidence type="ECO:0000313" key="2">
    <source>
        <dbReference type="EMBL" id="GIH30575.1"/>
    </source>
</evidence>
<name>A0ABQ4F6Y8_9ACTN</name>
<feature type="compositionally biased region" description="Basic and acidic residues" evidence="1">
    <location>
        <begin position="26"/>
        <end position="37"/>
    </location>
</feature>
<protein>
    <submittedName>
        <fullName evidence="2">Uncharacterized protein</fullName>
    </submittedName>
</protein>
<feature type="region of interest" description="Disordered" evidence="1">
    <location>
        <begin position="117"/>
        <end position="140"/>
    </location>
</feature>
<feature type="compositionally biased region" description="Polar residues" evidence="1">
    <location>
        <begin position="122"/>
        <end position="140"/>
    </location>
</feature>
<gene>
    <name evidence="2" type="ORF">Mam01_07390</name>
</gene>
<sequence length="207" mass="21089">MTLVFGTPGPPTAQALAAPGLRAHPVTDHVTHGDRTGHGRLAGDTVQARKATRAGHARGAGQARKATRAPEASVAPQARGARQVPEARQVRGAGRTPGARHALDAARVWQVRRGRGGGWQVTSGVRSANSPQIGSPVRQVSTGRRNVNAPGGNSGSAVAGLQQVAGDSVVLNTLNGGCLPAVVHCGIHQTLRSGPAGGDARLAQKER</sequence>
<proteinExistence type="predicted"/>
<keyword evidence="3" id="KW-1185">Reference proteome</keyword>
<dbReference type="Proteomes" id="UP000651728">
    <property type="component" value="Unassembled WGS sequence"/>
</dbReference>
<accession>A0ABQ4F6Y8</accession>
<evidence type="ECO:0000313" key="3">
    <source>
        <dbReference type="Proteomes" id="UP000651728"/>
    </source>
</evidence>
<organism evidence="2 3">
    <name type="scientific">Microbispora amethystogenes</name>
    <dbReference type="NCBI Taxonomy" id="1427754"/>
    <lineage>
        <taxon>Bacteria</taxon>
        <taxon>Bacillati</taxon>
        <taxon>Actinomycetota</taxon>
        <taxon>Actinomycetes</taxon>
        <taxon>Streptosporangiales</taxon>
        <taxon>Streptosporangiaceae</taxon>
        <taxon>Microbispora</taxon>
    </lineage>
</organism>
<feature type="region of interest" description="Disordered" evidence="1">
    <location>
        <begin position="26"/>
        <end position="104"/>
    </location>
</feature>